<dbReference type="OrthoDB" id="418242at2759"/>
<dbReference type="InterPro" id="IPR016024">
    <property type="entry name" value="ARM-type_fold"/>
</dbReference>
<dbReference type="GO" id="GO:0140588">
    <property type="term" value="P:chromatin looping"/>
    <property type="evidence" value="ECO:0007669"/>
    <property type="project" value="InterPro"/>
</dbReference>
<dbReference type="InterPro" id="IPR033031">
    <property type="entry name" value="Scc2/Nipped-B"/>
</dbReference>
<evidence type="ECO:0000256" key="2">
    <source>
        <dbReference type="ARBA" id="ARBA00009252"/>
    </source>
</evidence>
<keyword evidence="3 6" id="KW-0677">Repeat</keyword>
<feature type="region of interest" description="Disordered" evidence="7">
    <location>
        <begin position="127"/>
        <end position="155"/>
    </location>
</feature>
<protein>
    <recommendedName>
        <fullName evidence="6">Sister chromatid cohesion protein</fullName>
    </recommendedName>
</protein>
<dbReference type="Pfam" id="PF12765">
    <property type="entry name" value="Cohesin_HEAT"/>
    <property type="match status" value="1"/>
</dbReference>
<dbReference type="InterPro" id="IPR026003">
    <property type="entry name" value="Cohesin_HEAT"/>
</dbReference>
<keyword evidence="5 6" id="KW-0131">Cell cycle</keyword>
<dbReference type="PANTHER" id="PTHR21704">
    <property type="entry name" value="NIPPED-B-LIKE PROTEIN DELANGIN SCC2-RELATED"/>
    <property type="match status" value="1"/>
</dbReference>
<dbReference type="GO" id="GO:0010468">
    <property type="term" value="P:regulation of gene expression"/>
    <property type="evidence" value="ECO:0007669"/>
    <property type="project" value="InterPro"/>
</dbReference>
<dbReference type="GO" id="GO:0003682">
    <property type="term" value="F:chromatin binding"/>
    <property type="evidence" value="ECO:0007669"/>
    <property type="project" value="TreeGrafter"/>
</dbReference>
<evidence type="ECO:0000256" key="6">
    <source>
        <dbReference type="RuleBase" id="RU364107"/>
    </source>
</evidence>
<dbReference type="GO" id="GO:0071169">
    <property type="term" value="P:establishment of protein localization to chromatin"/>
    <property type="evidence" value="ECO:0007669"/>
    <property type="project" value="TreeGrafter"/>
</dbReference>
<reference evidence="9 10" key="1">
    <citation type="submission" date="2020-06" db="EMBL/GenBank/DDBJ databases">
        <title>The yeast mating-type switching endonuclease HO is a domesticated member of an unorthodox homing genetic element family.</title>
        <authorList>
            <person name="Coughlan A.Y."/>
            <person name="Lombardi L."/>
            <person name="Braun-Galleani S."/>
            <person name="Martos A.R."/>
            <person name="Galeote V."/>
            <person name="Bigey F."/>
            <person name="Dequin S."/>
            <person name="Byrne K.P."/>
            <person name="Wolfe K.H."/>
        </authorList>
    </citation>
    <scope>NUCLEOTIDE SEQUENCE [LARGE SCALE GENOMIC DNA]</scope>
    <source>
        <strain evidence="9 10">CBS2947</strain>
    </source>
</reference>
<comment type="similarity">
    <text evidence="2 6">Belongs to the SCC2/Nipped-B family.</text>
</comment>
<feature type="compositionally biased region" description="Basic and acidic residues" evidence="7">
    <location>
        <begin position="127"/>
        <end position="141"/>
    </location>
</feature>
<evidence type="ECO:0000259" key="8">
    <source>
        <dbReference type="Pfam" id="PF12830"/>
    </source>
</evidence>
<keyword evidence="10" id="KW-1185">Reference proteome</keyword>
<evidence type="ECO:0000313" key="10">
    <source>
        <dbReference type="Proteomes" id="UP000510647"/>
    </source>
</evidence>
<evidence type="ECO:0000256" key="5">
    <source>
        <dbReference type="ARBA" id="ARBA00023306"/>
    </source>
</evidence>
<accession>A0A7H9I0C1</accession>
<sequence length="1473" mass="166234">MAETVGEGKEIARCLVEAVGDVPVNYIVPKDGLSDLADPCFTPSVELEEPFGSVDDSELKATSFCVNEEGSKKLTFRRPKNLTVLAEESGADLYDGLSPLARMSIDANDCQVSGEDIKEYKTGDVSKLRKHKNEGSERSDQAGEADVEPVVKRSKGGSGITINRVDLGDKYLQEFGSVYESVNEGPASNTVKAAECWQRISDDQFVLSESCLSRLEIIFKNIVLIPSTWAKVETEQLIEILKVLVGNITCVKLVSEEGAYDSTLNKIAHASIGLIFTLLMVSKNDNRLSLEQFVLEPIGFLAFSLEIIKDRINQDYQQKESVIALQQSIAHLPAYIDRTSYLDDSLAFKIISLFAGLLMESDLNIGNDIQIQNCWENITEYSRKILVSLFRKYPQQREFIVEELLSHVESTPSKRSQKNLRRVENGMFVTDFTLTLIRMLENLNCLEACKTDTSDASTSNDVLILLTEKYRQNMELLNGFANLVINTIWGKFHQSPSKYRYVLENYILDLVALLPYPSYAISELLLTLSFEKVLTELTGAQQHPANVETISLQILGTAGACIFDIKCATRPNEGNNVIRLVNYPENLPQFMGSYENCLKFCLSKPGEQSNVAYFWHQTIGALLKAIEYTKDDETQSEKISKLVMNEVQRAQTLLSNSTNTLKIDYLDIKCDYFSYLHAFELINYYELHLKLVLSLLESEKIKIKSTAIKCLSQLAARDHTILSSPMIKVTIGKTLENSPASVKDAILDLISIGSSAVGYYRQLNASFDDESILVRKHILKMNEKIYSETDSQSIRAFVASRIMLRLEDEEDMIIEMARSILMKKWIFAITEEQSLERQRIVCDDVINAMAGVVSLNDNCSRHFEWFLNFYLLNEESLPPKTSEEVKECLSNLTDFLVQKITEIQGLADSGEGKIDQGPLLNLLAKFADCNHSFITKNHIIALYPYLVSDEKSELQFHILHVFRSTLDKVTTFKSNFLLDLETALLSRLPRMNVREINEAMPLLWRIASYRNDFGRILKACSSCFQHLSPYINQVSKDTSIMPEGKLQRLIYLATGFARYCRFSQATGKPPFIKADESVYAYVAKRLLLLSGEGVPHLVRRVSIKNLTQLCGSHPKLFNSRPILALLDEELNGDNSDVKFVILESLYDFFKAEERESIMKAGVNCSVSSNERLKKKLLKEKKIESISDGVCSALVTRFLKPILTACCSSDLRSSFIAVKLLKLTLQYGYTNPSHCLPTIIGLVASTNEYMSLMVTDILKELIEKYDNMVFNSFAQGFKVAAEYSQSILGVNYYRNDNFLRNLQKITGSTKKDVSRFFRGVFKVLKTHFNQIEAAHLSEQTASYIVYLCANLFHLTFPSQLELADVLKSIERLVDHLSEILSDQVDELDGSKVSSRIKHTLLVLLCLQKLKACLMVEYGLKTDDATAGNVLELKRKQSTVTTRQAYLRELEEIFAKLRQSVSLTDIDKIVKTSDV</sequence>
<name>A0A7H9I0C1_9SACH</name>
<evidence type="ECO:0000256" key="3">
    <source>
        <dbReference type="ARBA" id="ARBA00022737"/>
    </source>
</evidence>
<evidence type="ECO:0000256" key="4">
    <source>
        <dbReference type="ARBA" id="ARBA00023242"/>
    </source>
</evidence>
<dbReference type="Proteomes" id="UP000510647">
    <property type="component" value="Chromosome 8"/>
</dbReference>
<organism evidence="9 10">
    <name type="scientific">Torulaspora globosa</name>
    <dbReference type="NCBI Taxonomy" id="48254"/>
    <lineage>
        <taxon>Eukaryota</taxon>
        <taxon>Fungi</taxon>
        <taxon>Dikarya</taxon>
        <taxon>Ascomycota</taxon>
        <taxon>Saccharomycotina</taxon>
        <taxon>Saccharomycetes</taxon>
        <taxon>Saccharomycetales</taxon>
        <taxon>Saccharomycetaceae</taxon>
        <taxon>Torulaspora</taxon>
    </lineage>
</organism>
<dbReference type="GO" id="GO:1990414">
    <property type="term" value="P:replication-born double-strand break repair via sister chromatid exchange"/>
    <property type="evidence" value="ECO:0007669"/>
    <property type="project" value="TreeGrafter"/>
</dbReference>
<dbReference type="PANTHER" id="PTHR21704:SF18">
    <property type="entry name" value="NIPPED-B-LIKE PROTEIN"/>
    <property type="match status" value="1"/>
</dbReference>
<proteinExistence type="inferred from homology"/>
<keyword evidence="4 6" id="KW-0539">Nucleus</keyword>
<dbReference type="EMBL" id="CP059274">
    <property type="protein sequence ID" value="QLQ82315.1"/>
    <property type="molecule type" value="Genomic_DNA"/>
</dbReference>
<feature type="domain" description="Sister chromatid cohesion C-terminal" evidence="8">
    <location>
        <begin position="1190"/>
        <end position="1370"/>
    </location>
</feature>
<evidence type="ECO:0000313" key="9">
    <source>
        <dbReference type="EMBL" id="QLQ82315.1"/>
    </source>
</evidence>
<dbReference type="GO" id="GO:0034087">
    <property type="term" value="P:establishment of mitotic sister chromatid cohesion"/>
    <property type="evidence" value="ECO:0007669"/>
    <property type="project" value="TreeGrafter"/>
</dbReference>
<dbReference type="InterPro" id="IPR024986">
    <property type="entry name" value="Nipped-B_C"/>
</dbReference>
<dbReference type="Pfam" id="PF12830">
    <property type="entry name" value="Nipped-B_C"/>
    <property type="match status" value="1"/>
</dbReference>
<dbReference type="GO" id="GO:0061775">
    <property type="term" value="F:cohesin loader activity"/>
    <property type="evidence" value="ECO:0007669"/>
    <property type="project" value="InterPro"/>
</dbReference>
<dbReference type="SUPFAM" id="SSF48371">
    <property type="entry name" value="ARM repeat"/>
    <property type="match status" value="2"/>
</dbReference>
<evidence type="ECO:0000256" key="7">
    <source>
        <dbReference type="SAM" id="MobiDB-lite"/>
    </source>
</evidence>
<gene>
    <name evidence="9" type="ORF">HG537_0H00760</name>
</gene>
<dbReference type="GO" id="GO:0090694">
    <property type="term" value="C:Scc2-Scc4 cohesin loading complex"/>
    <property type="evidence" value="ECO:0007669"/>
    <property type="project" value="TreeGrafter"/>
</dbReference>
<evidence type="ECO:0000256" key="1">
    <source>
        <dbReference type="ARBA" id="ARBA00004123"/>
    </source>
</evidence>
<comment type="subcellular location">
    <subcellularLocation>
        <location evidence="1 6">Nucleus</location>
    </subcellularLocation>
</comment>